<evidence type="ECO:0000313" key="2">
    <source>
        <dbReference type="EMBL" id="BCJ70301.1"/>
    </source>
</evidence>
<name>A0A810N8X7_9ACTN</name>
<sequence length="168" mass="18109">MFGILLLKARCAMRIRSTLGTRAACAIAAVVTLVLGASGVAQAASYETDYAITGSSAQCTYDTQYPGGLGSVCFQKYGDVWMVTRSVLETGNTSVQWANQLLNASGSWATYREGQCINALGHSTFGVCNKDYYENSSRNALGGYGSRLRFRACSTTCSAWTPWFTNNQ</sequence>
<feature type="chain" id="PRO_5032656250" description="Secreted protein" evidence="1">
    <location>
        <begin position="44"/>
        <end position="168"/>
    </location>
</feature>
<protein>
    <recommendedName>
        <fullName evidence="4">Secreted protein</fullName>
    </recommendedName>
</protein>
<keyword evidence="3" id="KW-1185">Reference proteome</keyword>
<dbReference type="Proteomes" id="UP000680866">
    <property type="component" value="Chromosome"/>
</dbReference>
<evidence type="ECO:0000256" key="1">
    <source>
        <dbReference type="SAM" id="SignalP"/>
    </source>
</evidence>
<gene>
    <name evidence="2" type="ORF">Prubr_73220</name>
</gene>
<accession>A0A810N8X7</accession>
<organism evidence="2 3">
    <name type="scientific">Polymorphospora rubra</name>
    <dbReference type="NCBI Taxonomy" id="338584"/>
    <lineage>
        <taxon>Bacteria</taxon>
        <taxon>Bacillati</taxon>
        <taxon>Actinomycetota</taxon>
        <taxon>Actinomycetes</taxon>
        <taxon>Micromonosporales</taxon>
        <taxon>Micromonosporaceae</taxon>
        <taxon>Polymorphospora</taxon>
    </lineage>
</organism>
<dbReference type="RefSeq" id="WP_212820116.1">
    <property type="nucleotide sequence ID" value="NZ_AP023359.1"/>
</dbReference>
<proteinExistence type="predicted"/>
<dbReference type="EMBL" id="AP023359">
    <property type="protein sequence ID" value="BCJ70301.1"/>
    <property type="molecule type" value="Genomic_DNA"/>
</dbReference>
<dbReference type="AlphaFoldDB" id="A0A810N8X7"/>
<reference evidence="2" key="1">
    <citation type="submission" date="2020-08" db="EMBL/GenBank/DDBJ databases">
        <title>Whole genome shotgun sequence of Polymorphospora rubra NBRC 101157.</title>
        <authorList>
            <person name="Komaki H."/>
            <person name="Tamura T."/>
        </authorList>
    </citation>
    <scope>NUCLEOTIDE SEQUENCE</scope>
    <source>
        <strain evidence="2">NBRC 101157</strain>
    </source>
</reference>
<feature type="signal peptide" evidence="1">
    <location>
        <begin position="1"/>
        <end position="43"/>
    </location>
</feature>
<dbReference type="KEGG" id="pry:Prubr_73220"/>
<evidence type="ECO:0000313" key="3">
    <source>
        <dbReference type="Proteomes" id="UP000680866"/>
    </source>
</evidence>
<evidence type="ECO:0008006" key="4">
    <source>
        <dbReference type="Google" id="ProtNLM"/>
    </source>
</evidence>
<keyword evidence="1" id="KW-0732">Signal</keyword>